<accession>A0A1I8A2G3</accession>
<keyword evidence="1" id="KW-1185">Reference proteome</keyword>
<proteinExistence type="predicted"/>
<dbReference type="AlphaFoldDB" id="A0A1I8A2G3"/>
<organism evidence="1 2">
    <name type="scientific">Steinernema glaseri</name>
    <dbReference type="NCBI Taxonomy" id="37863"/>
    <lineage>
        <taxon>Eukaryota</taxon>
        <taxon>Metazoa</taxon>
        <taxon>Ecdysozoa</taxon>
        <taxon>Nematoda</taxon>
        <taxon>Chromadorea</taxon>
        <taxon>Rhabditida</taxon>
        <taxon>Tylenchina</taxon>
        <taxon>Panagrolaimomorpha</taxon>
        <taxon>Strongyloidoidea</taxon>
        <taxon>Steinernematidae</taxon>
        <taxon>Steinernema</taxon>
    </lineage>
</organism>
<dbReference type="Proteomes" id="UP000095287">
    <property type="component" value="Unplaced"/>
</dbReference>
<evidence type="ECO:0000313" key="2">
    <source>
        <dbReference type="WBParaSite" id="L893_g32216.t1"/>
    </source>
</evidence>
<sequence length="173" mass="20110">MDGLPLDFHERLCATVHRDTLPAMTELSGYYAEVARTWYRHLSAYVTSVKDGIQKGGYLNYKFFQHRAHTHEEIAAVPKKFVWAVMVNLHDKKNENVSREIVKRFPYAEYQFALHSPSINESWVDFASSLKRLSCIHIMKKFDDDAIRLFQKIIDSRKLSRLPICQEACKGGM</sequence>
<protein>
    <submittedName>
        <fullName evidence="2">GLOBIN domain-containing protein</fullName>
    </submittedName>
</protein>
<reference evidence="2" key="1">
    <citation type="submission" date="2016-11" db="UniProtKB">
        <authorList>
            <consortium name="WormBaseParasite"/>
        </authorList>
    </citation>
    <scope>IDENTIFICATION</scope>
</reference>
<dbReference type="WBParaSite" id="L893_g32216.t1">
    <property type="protein sequence ID" value="L893_g32216.t1"/>
    <property type="gene ID" value="L893_g32216"/>
</dbReference>
<name>A0A1I8A2G3_9BILA</name>
<evidence type="ECO:0000313" key="1">
    <source>
        <dbReference type="Proteomes" id="UP000095287"/>
    </source>
</evidence>